<evidence type="ECO:0000256" key="5">
    <source>
        <dbReference type="RuleBase" id="RU363034"/>
    </source>
</evidence>
<gene>
    <name evidence="7" type="ORF">DBV15_07169</name>
</gene>
<feature type="domain" description="Peptidase S1" evidence="6">
    <location>
        <begin position="498"/>
        <end position="726"/>
    </location>
</feature>
<dbReference type="InterPro" id="IPR009003">
    <property type="entry name" value="Peptidase_S1_PA"/>
</dbReference>
<evidence type="ECO:0000256" key="2">
    <source>
        <dbReference type="ARBA" id="ARBA00022801"/>
    </source>
</evidence>
<dbReference type="PRINTS" id="PR00722">
    <property type="entry name" value="CHYMOTRYPSIN"/>
</dbReference>
<evidence type="ECO:0000259" key="6">
    <source>
        <dbReference type="PROSITE" id="PS50240"/>
    </source>
</evidence>
<dbReference type="PROSITE" id="PS00135">
    <property type="entry name" value="TRYPSIN_SER"/>
    <property type="match status" value="3"/>
</dbReference>
<dbReference type="PANTHER" id="PTHR24252:SF7">
    <property type="entry name" value="HYALIN"/>
    <property type="match status" value="1"/>
</dbReference>
<protein>
    <submittedName>
        <fullName evidence="7">Transmembrane protease serine 9</fullName>
    </submittedName>
</protein>
<evidence type="ECO:0000256" key="4">
    <source>
        <dbReference type="ARBA" id="ARBA00023157"/>
    </source>
</evidence>
<keyword evidence="3 5" id="KW-0720">Serine protease</keyword>
<name>A0A4S2KPK2_9HYME</name>
<dbReference type="FunFam" id="2.40.10.10:FF:000006">
    <property type="entry name" value="Serine proteinase stubble"/>
    <property type="match status" value="3"/>
</dbReference>
<keyword evidence="7" id="KW-0472">Membrane</keyword>
<proteinExistence type="predicted"/>
<dbReference type="GO" id="GO:0004252">
    <property type="term" value="F:serine-type endopeptidase activity"/>
    <property type="evidence" value="ECO:0007669"/>
    <property type="project" value="InterPro"/>
</dbReference>
<feature type="domain" description="Peptidase S1" evidence="6">
    <location>
        <begin position="996"/>
        <end position="1214"/>
    </location>
</feature>
<dbReference type="GO" id="GO:0006508">
    <property type="term" value="P:proteolysis"/>
    <property type="evidence" value="ECO:0007669"/>
    <property type="project" value="UniProtKB-KW"/>
</dbReference>
<organism evidence="7 8">
    <name type="scientific">Temnothorax longispinosus</name>
    <dbReference type="NCBI Taxonomy" id="300112"/>
    <lineage>
        <taxon>Eukaryota</taxon>
        <taxon>Metazoa</taxon>
        <taxon>Ecdysozoa</taxon>
        <taxon>Arthropoda</taxon>
        <taxon>Hexapoda</taxon>
        <taxon>Insecta</taxon>
        <taxon>Pterygota</taxon>
        <taxon>Neoptera</taxon>
        <taxon>Endopterygota</taxon>
        <taxon>Hymenoptera</taxon>
        <taxon>Apocrita</taxon>
        <taxon>Aculeata</taxon>
        <taxon>Formicoidea</taxon>
        <taxon>Formicidae</taxon>
        <taxon>Myrmicinae</taxon>
        <taxon>Temnothorax</taxon>
    </lineage>
</organism>
<evidence type="ECO:0000313" key="7">
    <source>
        <dbReference type="EMBL" id="TGZ49949.1"/>
    </source>
</evidence>
<evidence type="ECO:0000313" key="8">
    <source>
        <dbReference type="Proteomes" id="UP000310200"/>
    </source>
</evidence>
<dbReference type="PANTHER" id="PTHR24252">
    <property type="entry name" value="ACROSIN-RELATED"/>
    <property type="match status" value="1"/>
</dbReference>
<dbReference type="STRING" id="300112.A0A4S2KPK2"/>
<comment type="caution">
    <text evidence="7">The sequence shown here is derived from an EMBL/GenBank/DDBJ whole genome shotgun (WGS) entry which is preliminary data.</text>
</comment>
<dbReference type="Gene3D" id="2.40.10.10">
    <property type="entry name" value="Trypsin-like serine proteases"/>
    <property type="match status" value="5"/>
</dbReference>
<dbReference type="InterPro" id="IPR001314">
    <property type="entry name" value="Peptidase_S1A"/>
</dbReference>
<accession>A0A4S2KPK2</accession>
<dbReference type="InterPro" id="IPR018114">
    <property type="entry name" value="TRYPSIN_HIS"/>
</dbReference>
<dbReference type="InterPro" id="IPR043504">
    <property type="entry name" value="Peptidase_S1_PA_chymotrypsin"/>
</dbReference>
<dbReference type="CDD" id="cd00190">
    <property type="entry name" value="Tryp_SPc"/>
    <property type="match status" value="4"/>
</dbReference>
<keyword evidence="1 5" id="KW-0645">Protease</keyword>
<dbReference type="FunFam" id="2.40.10.10:FF:000068">
    <property type="entry name" value="transmembrane protease serine 2"/>
    <property type="match status" value="1"/>
</dbReference>
<keyword evidence="4" id="KW-1015">Disulfide bond</keyword>
<feature type="domain" description="Peptidase S1" evidence="6">
    <location>
        <begin position="118"/>
        <end position="357"/>
    </location>
</feature>
<keyword evidence="8" id="KW-1185">Reference proteome</keyword>
<keyword evidence="2 5" id="KW-0378">Hydrolase</keyword>
<dbReference type="SMART" id="SM00020">
    <property type="entry name" value="Tryp_SPc"/>
    <property type="match status" value="5"/>
</dbReference>
<sequence>MTRARARNFATKKVYRLARITYRQPHGMDGYARTRYIFVLFLCLGCCYALPRVILSNNRRNFPTSNAQVHYNITNAEVDYRPTIDEVSYVDFDSLTFPSKKPNVCNDCVCGLGRKTRIVGGNVTSVYDYPWLVSMSKKGTFYCAGSIISRKHILTAAHCLQGFDIRTIKLVLMDSDRSSVGSNALVRRIKSAVIHENFHSYTFNNDIAIIEMDEPVSVNGIVRTACLPEDNVIDYTGAIATVVGWGRTGETKPVSDELRKVNLPILSQEECDQAGYAKNRITENMFCAGYIIHPEGAVEGRDACFGDSGGPLHVKGIYGQLEVVGIVSWGRGCGRPNFPGIFTKLTNYIGWLKDHLDDECDMMKNISPFQDSNDARKDLKELLQSIGFTIHHCSLREASYSEEKLRQFLNSIISLLTFLEDMPQDLMEEYKNTFINEYDTMKNIFPFHGSNNARKDLKELLQSVGFTIHHCSLREASYSEEKLRQFLKCGLSNQENRIVGGRPTLPNRYPWVARLVYDGHFHCGASLLNNDYVITAAHCVRNLKRSKIRVILGDYDQYVNTDGVAVMRAVSVVIRHRNFDMNSYNHDIALLKLRKPVKFSKKVRPICLPQPGIDPAGKEGTVVGWGRTSEGGMLPGKLQEAQVPIYSLAQCRKMKYRANRISDNMICAGRGGNDSCQGDSGGPLLVQEADRLEIAVSWGVGCGRPGYPGVYTRAGEFNEKMKNFFGLFGNKPPYSTTDSPAPCYCSCGLRNEESRIVGGQTTSMNEFPWMARLSYLNKFYCGGTLINDRYVLTAAHCVKGFMWFMIKVTFGEHDRCIEKGPETRYVVRIMTGDFSFLNFENDIALLRLNERVPLSDTIRPICLPSILDNEYVGSKAIVSGWGTLKEDGKPSCLLQEVEVPVMSLQDCRNTSYSSRMISDNMLCAGYLEGQKDSCQGDSGGPLIAEREDKKYELIGVVSWGNGCARPGYPVCGRSNRNAARLLGGEYTESHEFPWLANIHIKSKLLVSGALINDRYVITAASQLVGATAHEIKISLGEYDRCTLDVSSVNNSVESVTLHPEFNPESSTHDLALIRLSRPIKFEKRISPVCLPNPGSTYLGQVGTLVGWTRHKDKVDVELCRPRKIGLPILGYNECIKSGINLTLNDDYGCIGVVGTKSLVCSNDVGTSVQYRSYIGIYDLIVVASCCFQKVKSQQKSRIMKPHLTLTTAIGILLTLDARAQKQRLHLRVNPNCECGETGGISNRIVGGKITIPHIFPWVVAILNKRSLHCGGTLINNQYVTNHADLSIGVGMHDILNPNEGYIAAIDEVILHENFESDYLHDTNDIALIRLRHPVKINENVRPACLPHKGSDYTGQYVKVTGWGRVQVEGEPSQFLRQATLKVMSFAVCKNTSFGDHLTESMICAYNDNTDACQNIVSFTYIFFNRVFEIEYQFNILSVIILIGIVSWGIGCADPGIPGVYVKNTDYLNWIKYHSRDGIYCVDR</sequence>
<dbReference type="InterPro" id="IPR033116">
    <property type="entry name" value="TRYPSIN_SER"/>
</dbReference>
<dbReference type="Proteomes" id="UP000310200">
    <property type="component" value="Unassembled WGS sequence"/>
</dbReference>
<dbReference type="PROSITE" id="PS50240">
    <property type="entry name" value="TRYPSIN_DOM"/>
    <property type="match status" value="5"/>
</dbReference>
<feature type="domain" description="Peptidase S1" evidence="6">
    <location>
        <begin position="756"/>
        <end position="1000"/>
    </location>
</feature>
<evidence type="ECO:0000256" key="3">
    <source>
        <dbReference type="ARBA" id="ARBA00022825"/>
    </source>
</evidence>
<evidence type="ECO:0000256" key="1">
    <source>
        <dbReference type="ARBA" id="ARBA00022670"/>
    </source>
</evidence>
<dbReference type="PROSITE" id="PS00134">
    <property type="entry name" value="TRYPSIN_HIS"/>
    <property type="match status" value="3"/>
</dbReference>
<dbReference type="Pfam" id="PF00089">
    <property type="entry name" value="Trypsin"/>
    <property type="match status" value="6"/>
</dbReference>
<dbReference type="SUPFAM" id="SSF50494">
    <property type="entry name" value="Trypsin-like serine proteases"/>
    <property type="match status" value="5"/>
</dbReference>
<dbReference type="EMBL" id="QBLH01002070">
    <property type="protein sequence ID" value="TGZ49949.1"/>
    <property type="molecule type" value="Genomic_DNA"/>
</dbReference>
<keyword evidence="7" id="KW-0812">Transmembrane</keyword>
<dbReference type="InterPro" id="IPR001254">
    <property type="entry name" value="Trypsin_dom"/>
</dbReference>
<reference evidence="7 8" key="1">
    <citation type="journal article" date="2019" name="Philos. Trans. R. Soc. Lond., B, Biol. Sci.">
        <title>Ant behaviour and brain gene expression of defending hosts depend on the ecological success of the intruding social parasite.</title>
        <authorList>
            <person name="Kaur R."/>
            <person name="Stoldt M."/>
            <person name="Jongepier E."/>
            <person name="Feldmeyer B."/>
            <person name="Menzel F."/>
            <person name="Bornberg-Bauer E."/>
            <person name="Foitzik S."/>
        </authorList>
    </citation>
    <scope>NUCLEOTIDE SEQUENCE [LARGE SCALE GENOMIC DNA]</scope>
    <source>
        <tissue evidence="7">Whole body</tissue>
    </source>
</reference>
<feature type="domain" description="Peptidase S1" evidence="6">
    <location>
        <begin position="1244"/>
        <end position="1475"/>
    </location>
</feature>